<organism evidence="3 4">
    <name type="scientific">Vescimonas coprocola</name>
    <dbReference type="NCBI Taxonomy" id="2714355"/>
    <lineage>
        <taxon>Bacteria</taxon>
        <taxon>Bacillati</taxon>
        <taxon>Bacillota</taxon>
        <taxon>Clostridia</taxon>
        <taxon>Eubacteriales</taxon>
        <taxon>Oscillospiraceae</taxon>
        <taxon>Vescimonas</taxon>
    </lineage>
</organism>
<sequence>MRYVIAPILRDPQEREERLSEVTMRVWEKIDVFQEERGSWNGWLTSLTRHTALNHARRISRHGGAEALSEDPPSPELTPEEALLRQERQTAL</sequence>
<dbReference type="AlphaFoldDB" id="A0A810Q1V9"/>
<dbReference type="KEGG" id="vcop:MM50RIKEN_02180"/>
<proteinExistence type="predicted"/>
<evidence type="ECO:0000259" key="2">
    <source>
        <dbReference type="Pfam" id="PF04542"/>
    </source>
</evidence>
<feature type="domain" description="RNA polymerase sigma-70 region 2" evidence="2">
    <location>
        <begin position="8"/>
        <end position="61"/>
    </location>
</feature>
<keyword evidence="4" id="KW-1185">Reference proteome</keyword>
<dbReference type="Proteomes" id="UP000681035">
    <property type="component" value="Chromosome"/>
</dbReference>
<protein>
    <recommendedName>
        <fullName evidence="2">RNA polymerase sigma-70 region 2 domain-containing protein</fullName>
    </recommendedName>
</protein>
<dbReference type="InterPro" id="IPR007627">
    <property type="entry name" value="RNA_pol_sigma70_r2"/>
</dbReference>
<evidence type="ECO:0000256" key="1">
    <source>
        <dbReference type="SAM" id="MobiDB-lite"/>
    </source>
</evidence>
<gene>
    <name evidence="3" type="ORF">MM50RIKEN_02180</name>
</gene>
<accession>A0A810Q1V9</accession>
<dbReference type="EMBL" id="AP023418">
    <property type="protein sequence ID" value="BCK80455.1"/>
    <property type="molecule type" value="Genomic_DNA"/>
</dbReference>
<feature type="compositionally biased region" description="Basic and acidic residues" evidence="1">
    <location>
        <begin position="82"/>
        <end position="92"/>
    </location>
</feature>
<dbReference type="Pfam" id="PF04542">
    <property type="entry name" value="Sigma70_r2"/>
    <property type="match status" value="1"/>
</dbReference>
<dbReference type="RefSeq" id="WP_213541404.1">
    <property type="nucleotide sequence ID" value="NZ_AP023418.1"/>
</dbReference>
<name>A0A810Q1V9_9FIRM</name>
<dbReference type="SUPFAM" id="SSF88946">
    <property type="entry name" value="Sigma2 domain of RNA polymerase sigma factors"/>
    <property type="match status" value="1"/>
</dbReference>
<reference evidence="3" key="1">
    <citation type="submission" date="2020-09" db="EMBL/GenBank/DDBJ databases">
        <title>New species isolated from human feces.</title>
        <authorList>
            <person name="Kitahara M."/>
            <person name="Shigeno Y."/>
            <person name="Shime M."/>
            <person name="Matsumoto Y."/>
            <person name="Nakamura S."/>
            <person name="Motooka D."/>
            <person name="Fukuoka S."/>
            <person name="Nishikawa H."/>
            <person name="Benno Y."/>
        </authorList>
    </citation>
    <scope>NUCLEOTIDE SEQUENCE</scope>
    <source>
        <strain evidence="3">MM50</strain>
    </source>
</reference>
<dbReference type="Gene3D" id="1.10.1740.10">
    <property type="match status" value="1"/>
</dbReference>
<evidence type="ECO:0000313" key="3">
    <source>
        <dbReference type="EMBL" id="BCK80455.1"/>
    </source>
</evidence>
<dbReference type="GO" id="GO:0003700">
    <property type="term" value="F:DNA-binding transcription factor activity"/>
    <property type="evidence" value="ECO:0007669"/>
    <property type="project" value="InterPro"/>
</dbReference>
<dbReference type="InterPro" id="IPR013325">
    <property type="entry name" value="RNA_pol_sigma_r2"/>
</dbReference>
<evidence type="ECO:0000313" key="4">
    <source>
        <dbReference type="Proteomes" id="UP000681035"/>
    </source>
</evidence>
<dbReference type="GO" id="GO:0006352">
    <property type="term" value="P:DNA-templated transcription initiation"/>
    <property type="evidence" value="ECO:0007669"/>
    <property type="project" value="InterPro"/>
</dbReference>
<feature type="region of interest" description="Disordered" evidence="1">
    <location>
        <begin position="61"/>
        <end position="92"/>
    </location>
</feature>